<keyword evidence="1" id="KW-0812">Transmembrane</keyword>
<organism evidence="3 4">
    <name type="scientific">Fusarium oligoseptatum</name>
    <dbReference type="NCBI Taxonomy" id="2604345"/>
    <lineage>
        <taxon>Eukaryota</taxon>
        <taxon>Fungi</taxon>
        <taxon>Dikarya</taxon>
        <taxon>Ascomycota</taxon>
        <taxon>Pezizomycotina</taxon>
        <taxon>Sordariomycetes</taxon>
        <taxon>Hypocreomycetidae</taxon>
        <taxon>Hypocreales</taxon>
        <taxon>Nectriaceae</taxon>
        <taxon>Fusarium</taxon>
        <taxon>Fusarium solani species complex</taxon>
    </lineage>
</organism>
<feature type="transmembrane region" description="Helical" evidence="1">
    <location>
        <begin position="251"/>
        <end position="270"/>
    </location>
</feature>
<dbReference type="InterPro" id="IPR006598">
    <property type="entry name" value="CAP10"/>
</dbReference>
<dbReference type="InterPro" id="IPR051091">
    <property type="entry name" value="O-Glucosyltr/Glycosyltrsf_90"/>
</dbReference>
<reference evidence="3 4" key="1">
    <citation type="submission" date="2017-06" db="EMBL/GenBank/DDBJ databases">
        <title>Comparative genomic analysis of Ambrosia Fusariam Clade fungi.</title>
        <authorList>
            <person name="Stajich J.E."/>
            <person name="Carrillo J."/>
            <person name="Kijimoto T."/>
            <person name="Eskalen A."/>
            <person name="O'Donnell K."/>
            <person name="Kasson M."/>
        </authorList>
    </citation>
    <scope>NUCLEOTIDE SEQUENCE [LARGE SCALE GENOMIC DNA]</scope>
    <source>
        <strain evidence="3 4">NRRL62579</strain>
    </source>
</reference>
<name>A0A428S346_9HYPO</name>
<comment type="caution">
    <text evidence="3">The sequence shown here is derived from an EMBL/GenBank/DDBJ whole genome shotgun (WGS) entry which is preliminary data.</text>
</comment>
<dbReference type="PANTHER" id="PTHR12203">
    <property type="entry name" value="KDEL LYS-ASP-GLU-LEU CONTAINING - RELATED"/>
    <property type="match status" value="1"/>
</dbReference>
<evidence type="ECO:0000313" key="4">
    <source>
        <dbReference type="Proteomes" id="UP000287144"/>
    </source>
</evidence>
<evidence type="ECO:0000259" key="2">
    <source>
        <dbReference type="SMART" id="SM00672"/>
    </source>
</evidence>
<keyword evidence="4" id="KW-1185">Reference proteome</keyword>
<proteinExistence type="predicted"/>
<accession>A0A428S346</accession>
<feature type="transmembrane region" description="Helical" evidence="1">
    <location>
        <begin position="276"/>
        <end position="293"/>
    </location>
</feature>
<dbReference type="PANTHER" id="PTHR12203:SF61">
    <property type="entry name" value="CAPSULE PROTEIN"/>
    <property type="match status" value="1"/>
</dbReference>
<dbReference type="EMBL" id="NKCK01000357">
    <property type="protein sequence ID" value="RSL84124.1"/>
    <property type="molecule type" value="Genomic_DNA"/>
</dbReference>
<evidence type="ECO:0000313" key="3">
    <source>
        <dbReference type="EMBL" id="RSL84124.1"/>
    </source>
</evidence>
<feature type="domain" description="Glycosyl transferase CAP10" evidence="2">
    <location>
        <begin position="545"/>
        <end position="832"/>
    </location>
</feature>
<keyword evidence="1" id="KW-1133">Transmembrane helix</keyword>
<feature type="transmembrane region" description="Helical" evidence="1">
    <location>
        <begin position="197"/>
        <end position="230"/>
    </location>
</feature>
<keyword evidence="1" id="KW-0472">Membrane</keyword>
<gene>
    <name evidence="3" type="ORF">CEP52_016524</name>
</gene>
<feature type="transmembrane region" description="Helical" evidence="1">
    <location>
        <begin position="160"/>
        <end position="177"/>
    </location>
</feature>
<dbReference type="AlphaFoldDB" id="A0A428S346"/>
<feature type="transmembrane region" description="Helical" evidence="1">
    <location>
        <begin position="132"/>
        <end position="153"/>
    </location>
</feature>
<dbReference type="SMART" id="SM00672">
    <property type="entry name" value="CAP10"/>
    <property type="match status" value="1"/>
</dbReference>
<protein>
    <recommendedName>
        <fullName evidence="2">Glycosyl transferase CAP10 domain-containing protein</fullName>
    </recommendedName>
</protein>
<dbReference type="Proteomes" id="UP000287144">
    <property type="component" value="Unassembled WGS sequence"/>
</dbReference>
<sequence>MRASILKVADPLVALSAAALISSTLKEHLSSRRPELFSELLCWATLPVLIKHTQRTPPSKGAAPTPFGDLGAQTASSGLQWIVAAGIAGASFYRAECSSLAFFPALTPLLFVIQRHLGCKSPSVPASHSWDLSLIISGWGMTAVAVVATLCFSNGDLLRSLLSSILVAALLIVYGAFTSRPKDGPWNSPLVDIEASIIGVSIRVVALLVVGLGIQSVALGLLTSSISYALLLGLSKASSWFFMIQLARNTSWLMATTIGTFAIASTANPFRESSDMRALCHVVVSLLALCQTIQFIPGQLKGKSLLWGFFLISLLPYLSNVWAIQNAQPSPLDGPGISPVHPVEALVRHATDSFEHLLRNQSKSYEAASDEYRRRYHQEPPPGFEAWFKFAKSNQSPIIDEYDMIYDIVSPFWKLSGQEVLDVMAKVKGTPRSEVWLCEFSGKEAKTKCQHPYRTFDRHYSLLFDTLLGDLPGELPDVKFLINHFDEPRVLIPSNPTERDSPAPKQFSLTDMSLKSTWEKLSSVCAHSQRKTGSSYPEPAVETFNMPFVKNHFSEKDLCQHPEYKNMHGFLMSPKTFHLVEGLVPILSTGAPSTMGDILFPSPAYIEKEFQYDVLTDVKWESKWNNLYWAGSTTGGFVLDDQWRHHQRQRFVALAQNLEQKPHSYLRQRNGMFGRVYSTFLNSRLFDVAFTRIFQCERPFCRDESTYFNTKSWADKDEAFRSRLVFDTDGNGISGRYYKLLASNSVPLKQTIFREWHDERLMPWVHYIPVSQSLEELPELVSYLTSTETGQRIAKAIAEQGRDWFSRSLRQVDMTVYTYRLLLELVRLQDPKRLAS</sequence>
<dbReference type="Pfam" id="PF05686">
    <property type="entry name" value="Glyco_transf_90"/>
    <property type="match status" value="1"/>
</dbReference>
<evidence type="ECO:0000256" key="1">
    <source>
        <dbReference type="SAM" id="Phobius"/>
    </source>
</evidence>